<dbReference type="GO" id="GO:0018659">
    <property type="term" value="F:4-hydroxybenzoate 3-monooxygenase activity"/>
    <property type="evidence" value="ECO:0007669"/>
    <property type="project" value="UniProtKB-EC"/>
</dbReference>
<dbReference type="Gene3D" id="3.30.9.10">
    <property type="entry name" value="D-Amino Acid Oxidase, subunit A, domain 2"/>
    <property type="match status" value="1"/>
</dbReference>
<dbReference type="PRINTS" id="PR00420">
    <property type="entry name" value="RNGMNOXGNASE"/>
</dbReference>
<keyword evidence="1" id="KW-0285">Flavoprotein</keyword>
<dbReference type="GO" id="GO:0071949">
    <property type="term" value="F:FAD binding"/>
    <property type="evidence" value="ECO:0007669"/>
    <property type="project" value="InterPro"/>
</dbReference>
<dbReference type="InterPro" id="IPR036188">
    <property type="entry name" value="FAD/NAD-bd_sf"/>
</dbReference>
<dbReference type="EC" id="1.14.13.2" evidence="4"/>
<feature type="domain" description="FAD-binding" evidence="3">
    <location>
        <begin position="6"/>
        <end position="337"/>
    </location>
</feature>
<comment type="caution">
    <text evidence="4">The sequence shown here is derived from an EMBL/GenBank/DDBJ whole genome shotgun (WGS) entry which is preliminary data.</text>
</comment>
<dbReference type="InterPro" id="IPR050641">
    <property type="entry name" value="RIFMO-like"/>
</dbReference>
<dbReference type="InterPro" id="IPR002938">
    <property type="entry name" value="FAD-bd"/>
</dbReference>
<dbReference type="PANTHER" id="PTHR43004:SF3">
    <property type="entry name" value="P-HYDROXYBENZOATE HYDROXYLASE"/>
    <property type="match status" value="1"/>
</dbReference>
<keyword evidence="4" id="KW-0503">Monooxygenase</keyword>
<reference evidence="4 5" key="1">
    <citation type="submission" date="2020-08" db="EMBL/GenBank/DDBJ databases">
        <title>Sequencing the genomes of 1000 actinobacteria strains.</title>
        <authorList>
            <person name="Klenk H.-P."/>
        </authorList>
    </citation>
    <scope>NUCLEOTIDE SEQUENCE [LARGE SCALE GENOMIC DNA]</scope>
    <source>
        <strain evidence="4 5">DSM 45582</strain>
    </source>
</reference>
<dbReference type="Gene3D" id="3.50.50.60">
    <property type="entry name" value="FAD/NAD(P)-binding domain"/>
    <property type="match status" value="1"/>
</dbReference>
<dbReference type="RefSeq" id="WP_184479835.1">
    <property type="nucleotide sequence ID" value="NZ_JACHIV010000001.1"/>
</dbReference>
<proteinExistence type="predicted"/>
<dbReference type="SUPFAM" id="SSF51905">
    <property type="entry name" value="FAD/NAD(P)-binding domain"/>
    <property type="match status" value="1"/>
</dbReference>
<evidence type="ECO:0000313" key="4">
    <source>
        <dbReference type="EMBL" id="MBB5070282.1"/>
    </source>
</evidence>
<dbReference type="Pfam" id="PF01494">
    <property type="entry name" value="FAD_binding_3"/>
    <property type="match status" value="1"/>
</dbReference>
<organism evidence="4 5">
    <name type="scientific">Saccharopolyspora gloriosae</name>
    <dbReference type="NCBI Taxonomy" id="455344"/>
    <lineage>
        <taxon>Bacteria</taxon>
        <taxon>Bacillati</taxon>
        <taxon>Actinomycetota</taxon>
        <taxon>Actinomycetes</taxon>
        <taxon>Pseudonocardiales</taxon>
        <taxon>Pseudonocardiaceae</taxon>
        <taxon>Saccharopolyspora</taxon>
    </lineage>
</organism>
<evidence type="ECO:0000313" key="5">
    <source>
        <dbReference type="Proteomes" id="UP000580474"/>
    </source>
</evidence>
<sequence>MSRVLRTTVAIVGAGPAGLVLANVLHRAGIDALVIERRSREQVRDQARAGLVEHRVVEYLRRWGLADRLLTDGTWHGWCDVVVSGERIRLDYAARSGGDHHCVYPQQLLLRDLLAALDDADRTPLFDSAVQDVDLTSATRARVRCAEFEVDADRVVGCDGARGVVSRSFPGNSGVQRRYPYDWLTMLADLTAPVGGIRYAVHERGFAGMMPRAGRQGRLYLEVPADEDVASWSAARLRDELEVRLGDDSGIVDIGEPGVLRMRSSIARTSRHKRAFLAGDAAHVLTPSGAKGMNLAIADAADLADSLVRLYRDHDATALVGYPDRRRTQARDALRFSEDLLQLLHLPPDAADPAAELRTRRARAHRLSRPTPEAERFARTYVGSGRL</sequence>
<evidence type="ECO:0000259" key="3">
    <source>
        <dbReference type="Pfam" id="PF01494"/>
    </source>
</evidence>
<accession>A0A840NMF3</accession>
<name>A0A840NMF3_9PSEU</name>
<gene>
    <name evidence="4" type="ORF">BJ969_003370</name>
</gene>
<dbReference type="AlphaFoldDB" id="A0A840NMF3"/>
<dbReference type="PANTHER" id="PTHR43004">
    <property type="entry name" value="TRK SYSTEM POTASSIUM UPTAKE PROTEIN"/>
    <property type="match status" value="1"/>
</dbReference>
<protein>
    <submittedName>
        <fullName evidence="4">p-hydroxybenzoate 3-monooxygenase</fullName>
        <ecNumber evidence="4">1.14.13.2</ecNumber>
    </submittedName>
</protein>
<dbReference type="Proteomes" id="UP000580474">
    <property type="component" value="Unassembled WGS sequence"/>
</dbReference>
<dbReference type="SUPFAM" id="SSF54373">
    <property type="entry name" value="FAD-linked reductases, C-terminal domain"/>
    <property type="match status" value="1"/>
</dbReference>
<dbReference type="EMBL" id="JACHIV010000001">
    <property type="protein sequence ID" value="MBB5070282.1"/>
    <property type="molecule type" value="Genomic_DNA"/>
</dbReference>
<evidence type="ECO:0000256" key="2">
    <source>
        <dbReference type="ARBA" id="ARBA00022827"/>
    </source>
</evidence>
<evidence type="ECO:0000256" key="1">
    <source>
        <dbReference type="ARBA" id="ARBA00022630"/>
    </source>
</evidence>
<keyword evidence="4" id="KW-0560">Oxidoreductase</keyword>
<keyword evidence="2" id="KW-0274">FAD</keyword>
<keyword evidence="5" id="KW-1185">Reference proteome</keyword>